<proteinExistence type="predicted"/>
<name>A0A0A9BBY5_ARUDO</name>
<dbReference type="EMBL" id="GBRH01241073">
    <property type="protein sequence ID" value="JAD56822.1"/>
    <property type="molecule type" value="Transcribed_RNA"/>
</dbReference>
<protein>
    <submittedName>
        <fullName evidence="1">Uncharacterized protein</fullName>
    </submittedName>
</protein>
<reference evidence="1" key="2">
    <citation type="journal article" date="2015" name="Data Brief">
        <title>Shoot transcriptome of the giant reed, Arundo donax.</title>
        <authorList>
            <person name="Barrero R.A."/>
            <person name="Guerrero F.D."/>
            <person name="Moolhuijzen P."/>
            <person name="Goolsby J.A."/>
            <person name="Tidwell J."/>
            <person name="Bellgard S.E."/>
            <person name="Bellgard M.I."/>
        </authorList>
    </citation>
    <scope>NUCLEOTIDE SEQUENCE</scope>
    <source>
        <tissue evidence="1">Shoot tissue taken approximately 20 cm above the soil surface</tissue>
    </source>
</reference>
<organism evidence="1">
    <name type="scientific">Arundo donax</name>
    <name type="common">Giant reed</name>
    <name type="synonym">Donax arundinaceus</name>
    <dbReference type="NCBI Taxonomy" id="35708"/>
    <lineage>
        <taxon>Eukaryota</taxon>
        <taxon>Viridiplantae</taxon>
        <taxon>Streptophyta</taxon>
        <taxon>Embryophyta</taxon>
        <taxon>Tracheophyta</taxon>
        <taxon>Spermatophyta</taxon>
        <taxon>Magnoliopsida</taxon>
        <taxon>Liliopsida</taxon>
        <taxon>Poales</taxon>
        <taxon>Poaceae</taxon>
        <taxon>PACMAD clade</taxon>
        <taxon>Arundinoideae</taxon>
        <taxon>Arundineae</taxon>
        <taxon>Arundo</taxon>
    </lineage>
</organism>
<accession>A0A0A9BBY5</accession>
<evidence type="ECO:0000313" key="1">
    <source>
        <dbReference type="EMBL" id="JAD56822.1"/>
    </source>
</evidence>
<dbReference type="AlphaFoldDB" id="A0A0A9BBY5"/>
<sequence>MGALDEVSADRLVKCQAKMGR</sequence>
<reference evidence="1" key="1">
    <citation type="submission" date="2014-09" db="EMBL/GenBank/DDBJ databases">
        <authorList>
            <person name="Magalhaes I.L.F."/>
            <person name="Oliveira U."/>
            <person name="Santos F.R."/>
            <person name="Vidigal T.H.D.A."/>
            <person name="Brescovit A.D."/>
            <person name="Santos A.J."/>
        </authorList>
    </citation>
    <scope>NUCLEOTIDE SEQUENCE</scope>
    <source>
        <tissue evidence="1">Shoot tissue taken approximately 20 cm above the soil surface</tissue>
    </source>
</reference>